<dbReference type="Pfam" id="PF15980">
    <property type="entry name" value="ComGF"/>
    <property type="match status" value="1"/>
</dbReference>
<keyword evidence="1" id="KW-0472">Membrane</keyword>
<protein>
    <submittedName>
        <fullName evidence="2">Competence protein comGF</fullName>
    </submittedName>
</protein>
<name>A0A2N0Z858_9BACI</name>
<proteinExistence type="predicted"/>
<organism evidence="2 3">
    <name type="scientific">Niallia nealsonii</name>
    <dbReference type="NCBI Taxonomy" id="115979"/>
    <lineage>
        <taxon>Bacteria</taxon>
        <taxon>Bacillati</taxon>
        <taxon>Bacillota</taxon>
        <taxon>Bacilli</taxon>
        <taxon>Bacillales</taxon>
        <taxon>Bacillaceae</taxon>
        <taxon>Niallia</taxon>
    </lineage>
</organism>
<dbReference type="Proteomes" id="UP000233375">
    <property type="component" value="Unassembled WGS sequence"/>
</dbReference>
<gene>
    <name evidence="2" type="ORF">CWS01_00325</name>
</gene>
<feature type="transmembrane region" description="Helical" evidence="1">
    <location>
        <begin position="21"/>
        <end position="44"/>
    </location>
</feature>
<keyword evidence="3" id="KW-1185">Reference proteome</keyword>
<dbReference type="AlphaFoldDB" id="A0A2N0Z858"/>
<dbReference type="RefSeq" id="WP_101174989.1">
    <property type="nucleotide sequence ID" value="NZ_PISE01000001.1"/>
</dbReference>
<dbReference type="OrthoDB" id="2361316at2"/>
<accession>A0A2N0Z858</accession>
<evidence type="ECO:0000256" key="1">
    <source>
        <dbReference type="SAM" id="Phobius"/>
    </source>
</evidence>
<evidence type="ECO:0000313" key="2">
    <source>
        <dbReference type="EMBL" id="PKG25710.1"/>
    </source>
</evidence>
<reference evidence="2 3" key="1">
    <citation type="journal article" date="2003" name="Int. J. Syst. Evol. Microbiol.">
        <title>Bacillus nealsonii sp. nov., isolated from a spacecraft-assembly facility, whose spores are gamma-radiation resistant.</title>
        <authorList>
            <person name="Venkateswaran K."/>
            <person name="Kempf M."/>
            <person name="Chen F."/>
            <person name="Satomi M."/>
            <person name="Nicholson W."/>
            <person name="Kern R."/>
        </authorList>
    </citation>
    <scope>NUCLEOTIDE SEQUENCE [LARGE SCALE GENOMIC DNA]</scope>
    <source>
        <strain evidence="2 3">FO-92</strain>
    </source>
</reference>
<evidence type="ECO:0000313" key="3">
    <source>
        <dbReference type="Proteomes" id="UP000233375"/>
    </source>
</evidence>
<comment type="caution">
    <text evidence="2">The sequence shown here is derived from an EMBL/GenBank/DDBJ whole genome shotgun (WGS) entry which is preliminary data.</text>
</comment>
<dbReference type="NCBIfam" id="NF041002">
    <property type="entry name" value="pilin_ComGF"/>
    <property type="match status" value="1"/>
</dbReference>
<dbReference type="InterPro" id="IPR016977">
    <property type="entry name" value="ComGF"/>
</dbReference>
<sequence>MKIIFKESNFFVKSIINKKGFILLDMLFSLFIFLIIVSFLPFFLQIILNVQPIEKQLQNIEWEIFAQQLKKEVRMSESIDVEQNKLLLYIDGENIQYEWYSNKIRRRVNVSGHEVVLQGIETINFSAIANGVKVMVKDQYMQQKEVEVRSYLNL</sequence>
<keyword evidence="1" id="KW-0812">Transmembrane</keyword>
<keyword evidence="1" id="KW-1133">Transmembrane helix</keyword>
<dbReference type="EMBL" id="PISE01000001">
    <property type="protein sequence ID" value="PKG25710.1"/>
    <property type="molecule type" value="Genomic_DNA"/>
</dbReference>